<dbReference type="RefSeq" id="WP_069477634.1">
    <property type="nucleotide sequence ID" value="NZ_CP017111.1"/>
</dbReference>
<gene>
    <name evidence="2" type="ORF">SHALO_1009</name>
</gene>
<protein>
    <recommendedName>
        <fullName evidence="1">Lin1244/Lin1753-like N-terminal domain-containing protein</fullName>
    </recommendedName>
</protein>
<keyword evidence="3" id="KW-1185">Reference proteome</keyword>
<organism evidence="2 3">
    <name type="scientific">Sulfurospirillum halorespirans DSM 13726</name>
    <dbReference type="NCBI Taxonomy" id="1193502"/>
    <lineage>
        <taxon>Bacteria</taxon>
        <taxon>Pseudomonadati</taxon>
        <taxon>Campylobacterota</taxon>
        <taxon>Epsilonproteobacteria</taxon>
        <taxon>Campylobacterales</taxon>
        <taxon>Sulfurospirillaceae</taxon>
        <taxon>Sulfurospirillum</taxon>
    </lineage>
</organism>
<reference evidence="3" key="1">
    <citation type="submission" date="2016-08" db="EMBL/GenBank/DDBJ databases">
        <title>Complete genome sequence of the organohalide-respiring Epsilonproteobacterium Sulfurospirillum halorespirans.</title>
        <authorList>
            <person name="Goris T."/>
            <person name="Zimmermann J."/>
            <person name="Schenz B."/>
            <person name="Lemos M."/>
            <person name="Hackermueller J."/>
            <person name="Diekert G."/>
        </authorList>
    </citation>
    <scope>NUCLEOTIDE SEQUENCE [LARGE SCALE GENOMIC DNA]</scope>
    <source>
        <strain>DSM 13726</strain>
        <strain evidence="3">PCE-M2</strain>
    </source>
</reference>
<dbReference type="Pfam" id="PF14297">
    <property type="entry name" value="Lin1244_N"/>
    <property type="match status" value="1"/>
</dbReference>
<dbReference type="InterPro" id="IPR025400">
    <property type="entry name" value="Lin1244/Lin1753-like_N"/>
</dbReference>
<feature type="domain" description="Lin1244/Lin1753-like N-terminal" evidence="1">
    <location>
        <begin position="10"/>
        <end position="94"/>
    </location>
</feature>
<evidence type="ECO:0000313" key="3">
    <source>
        <dbReference type="Proteomes" id="UP000094609"/>
    </source>
</evidence>
<dbReference type="PATRIC" id="fig|1193502.14.peg.1017"/>
<accession>A0A1D7TIF0</accession>
<evidence type="ECO:0000259" key="1">
    <source>
        <dbReference type="Pfam" id="PF14297"/>
    </source>
</evidence>
<evidence type="ECO:0000313" key="2">
    <source>
        <dbReference type="EMBL" id="AOO64789.1"/>
    </source>
</evidence>
<dbReference type="STRING" id="1193502.SHALO_1009"/>
<sequence>MSEEKDNQLWFSHDCNAKDDPKIILLIDELGLEGFGIFWVLIETLRAQKGYKLQLKAVDALARRYNTTSQKMRVVIESYDLFTIDGDQFFFSPSLLRRMQKWDEKRQLASESGKKGAQAKKEKLAAQEAALLGFSPQDSTKGGLSNPQAITEHNNVLDNNLINNNTTEQELDMFCESIIQNSKKEIVSRSAYKTKLKELFIQNNPEFLRDFEEWKQKISEGREKELLDKLRGCVFSNNVIKKTILQVEKLKKDGAFKILFEDFEFLYLGQEEFYKLVQNFNHQKSAS</sequence>
<dbReference type="EMBL" id="CP017111">
    <property type="protein sequence ID" value="AOO64789.1"/>
    <property type="molecule type" value="Genomic_DNA"/>
</dbReference>
<dbReference type="AlphaFoldDB" id="A0A1D7TIF0"/>
<dbReference type="Proteomes" id="UP000094609">
    <property type="component" value="Chromosome"/>
</dbReference>
<proteinExistence type="predicted"/>
<name>A0A1D7TIF0_9BACT</name>
<dbReference type="KEGG" id="shal:SHALO_1009"/>